<feature type="region of interest" description="Disordered" evidence="1">
    <location>
        <begin position="321"/>
        <end position="349"/>
    </location>
</feature>
<name>A0A8H3TTB8_9TREE</name>
<feature type="compositionally biased region" description="Low complexity" evidence="1">
    <location>
        <begin position="55"/>
        <end position="71"/>
    </location>
</feature>
<dbReference type="EMBL" id="BLZA01000018">
    <property type="protein sequence ID" value="GHJ86508.1"/>
    <property type="molecule type" value="Genomic_DNA"/>
</dbReference>
<sequence>MMTEKETPDDHTPLELPHTPDSSSSKAIGLMTPVEKKVRFSSSPPGRTPAPGPSRCPSTSSQISSSSRPSLRIPEFPAKHTWKRAVGLVEPVYTPFETYQGLRAAVDECHHPDVKTFHEIFDCWARHCYTGDKSGKQNKTSLSWCDLYANYVFMACEFFVPRTCFEVEAHSPIFFGIKLPRDDLIAWIISFLTGKLFARKMITSRMQTLKKTITEKNEGLWKVMMETRAPSSGKKTLLKSKARKLPAAEEAHTRFHPFLAYLLRLDDSIDNPSKAFTHPALDVSKVEPPRGFLASWIELRHTMCEQAGLNKAARDAVNNWKSCPIEPSRTPPKASIKRKREQSRTPSKQRIVAMPIREPVAVAREVTTIPTARIPFSSKLEYDTDEVYDDDSNDTTARGSRAHSPSLYHLSTLKRPSIPAVARRLHSETPSISDCRTTLSDDFWKDSNPSSSIDSILDRSTSLNRRLENVGCDVANVWQREQEADAVNALLDLGQRYRVHVDSVSSSA</sequence>
<reference evidence="2" key="1">
    <citation type="submission" date="2020-07" db="EMBL/GenBank/DDBJ databases">
        <title>Draft Genome Sequence of a Deep-Sea Yeast, Naganishia (Cryptococcus) liquefaciens strain N6.</title>
        <authorList>
            <person name="Han Y.W."/>
            <person name="Kajitani R."/>
            <person name="Morimoto H."/>
            <person name="Parhat M."/>
            <person name="Tsubouchi H."/>
            <person name="Bakenova O."/>
            <person name="Ogata M."/>
            <person name="Argunhan B."/>
            <person name="Aoki R."/>
            <person name="Kajiwara S."/>
            <person name="Itoh T."/>
            <person name="Iwasaki H."/>
        </authorList>
    </citation>
    <scope>NUCLEOTIDE SEQUENCE</scope>
    <source>
        <strain evidence="2">N6</strain>
    </source>
</reference>
<organism evidence="2 3">
    <name type="scientific">Naganishia liquefaciens</name>
    <dbReference type="NCBI Taxonomy" id="104408"/>
    <lineage>
        <taxon>Eukaryota</taxon>
        <taxon>Fungi</taxon>
        <taxon>Dikarya</taxon>
        <taxon>Basidiomycota</taxon>
        <taxon>Agaricomycotina</taxon>
        <taxon>Tremellomycetes</taxon>
        <taxon>Filobasidiales</taxon>
        <taxon>Filobasidiaceae</taxon>
        <taxon>Naganishia</taxon>
    </lineage>
</organism>
<gene>
    <name evidence="2" type="ORF">NliqN6_2910</name>
</gene>
<keyword evidence="3" id="KW-1185">Reference proteome</keyword>
<dbReference type="Proteomes" id="UP000620104">
    <property type="component" value="Unassembled WGS sequence"/>
</dbReference>
<comment type="caution">
    <text evidence="2">The sequence shown here is derived from an EMBL/GenBank/DDBJ whole genome shotgun (WGS) entry which is preliminary data.</text>
</comment>
<proteinExistence type="predicted"/>
<accession>A0A8H3TTB8</accession>
<dbReference type="OrthoDB" id="10652681at2759"/>
<feature type="compositionally biased region" description="Basic and acidic residues" evidence="1">
    <location>
        <begin position="1"/>
        <end position="13"/>
    </location>
</feature>
<evidence type="ECO:0000313" key="3">
    <source>
        <dbReference type="Proteomes" id="UP000620104"/>
    </source>
</evidence>
<feature type="region of interest" description="Disordered" evidence="1">
    <location>
        <begin position="1"/>
        <end position="71"/>
    </location>
</feature>
<dbReference type="AlphaFoldDB" id="A0A8H3TTB8"/>
<evidence type="ECO:0000256" key="1">
    <source>
        <dbReference type="SAM" id="MobiDB-lite"/>
    </source>
</evidence>
<protein>
    <submittedName>
        <fullName evidence="2">Uncharacterized protein</fullName>
    </submittedName>
</protein>
<evidence type="ECO:0000313" key="2">
    <source>
        <dbReference type="EMBL" id="GHJ86508.1"/>
    </source>
</evidence>